<protein>
    <submittedName>
        <fullName evidence="2">Uncharacterized protein</fullName>
    </submittedName>
</protein>
<comment type="caution">
    <text evidence="2">The sequence shown here is derived from an EMBL/GenBank/DDBJ whole genome shotgun (WGS) entry which is preliminary data.</text>
</comment>
<organism evidence="2 3">
    <name type="scientific">Spirosoma terrae</name>
    <dbReference type="NCBI Taxonomy" id="1968276"/>
    <lineage>
        <taxon>Bacteria</taxon>
        <taxon>Pseudomonadati</taxon>
        <taxon>Bacteroidota</taxon>
        <taxon>Cytophagia</taxon>
        <taxon>Cytophagales</taxon>
        <taxon>Cytophagaceae</taxon>
        <taxon>Spirosoma</taxon>
    </lineage>
</organism>
<feature type="transmembrane region" description="Helical" evidence="1">
    <location>
        <begin position="121"/>
        <end position="145"/>
    </location>
</feature>
<accession>A0A6L9L743</accession>
<dbReference type="RefSeq" id="WP_163946013.1">
    <property type="nucleotide sequence ID" value="NZ_JAAFZH010000003.1"/>
</dbReference>
<dbReference type="EMBL" id="JAAFZH010000003">
    <property type="protein sequence ID" value="NDU94961.1"/>
    <property type="molecule type" value="Genomic_DNA"/>
</dbReference>
<feature type="transmembrane region" description="Helical" evidence="1">
    <location>
        <begin position="48"/>
        <end position="73"/>
    </location>
</feature>
<name>A0A6L9L743_9BACT</name>
<keyword evidence="1" id="KW-1133">Transmembrane helix</keyword>
<keyword evidence="1" id="KW-0812">Transmembrane</keyword>
<evidence type="ECO:0000313" key="2">
    <source>
        <dbReference type="EMBL" id="NDU94961.1"/>
    </source>
</evidence>
<dbReference type="Proteomes" id="UP000474175">
    <property type="component" value="Unassembled WGS sequence"/>
</dbReference>
<keyword evidence="1" id="KW-0472">Membrane</keyword>
<keyword evidence="3" id="KW-1185">Reference proteome</keyword>
<reference evidence="2 3" key="1">
    <citation type="submission" date="2020-02" db="EMBL/GenBank/DDBJ databases">
        <title>Draft genome sequence of two Spirosoma agri KCTC 52727 and Spirosoma terrae KCTC 52035.</title>
        <authorList>
            <person name="Rojas J."/>
            <person name="Ambika Manirajan B."/>
            <person name="Suarez C."/>
            <person name="Ratering S."/>
            <person name="Schnell S."/>
        </authorList>
    </citation>
    <scope>NUCLEOTIDE SEQUENCE [LARGE SCALE GENOMIC DNA]</scope>
    <source>
        <strain evidence="2 3">KCTC 52035</strain>
    </source>
</reference>
<gene>
    <name evidence="2" type="ORF">GK108_08760</name>
</gene>
<feature type="transmembrane region" description="Helical" evidence="1">
    <location>
        <begin position="79"/>
        <end position="100"/>
    </location>
</feature>
<evidence type="ECO:0000256" key="1">
    <source>
        <dbReference type="SAM" id="Phobius"/>
    </source>
</evidence>
<proteinExistence type="predicted"/>
<dbReference type="AlphaFoldDB" id="A0A6L9L743"/>
<evidence type="ECO:0000313" key="3">
    <source>
        <dbReference type="Proteomes" id="UP000474175"/>
    </source>
</evidence>
<feature type="transmembrane region" description="Helical" evidence="1">
    <location>
        <begin position="157"/>
        <end position="179"/>
    </location>
</feature>
<sequence length="217" mass="25439">MDDKDMINLWKSYDKRLEESLILNRKNTEEITRINVQNSIGSMKPVKLVILLVGIAWVSAGSVLVVNLLRFSFEEVSKFFLFSATAQLFITLLAIIVYLYQFVLIQQVDSSEPILETQKKVAQLQSSTLWVTRILFLQLPLWTTFYLSESLFKNANLAFYLLQGFVTLSFTYAAFWLFVNINYGNSDKKWFRLLFDGREWTPVIKSMEMLRQIEEYH</sequence>